<dbReference type="Gramene" id="ONK67316">
    <property type="protein sequence ID" value="ONK67316"/>
    <property type="gene ID" value="A4U43_C06F18880"/>
</dbReference>
<organism evidence="1 2">
    <name type="scientific">Asparagus officinalis</name>
    <name type="common">Garden asparagus</name>
    <dbReference type="NCBI Taxonomy" id="4686"/>
    <lineage>
        <taxon>Eukaryota</taxon>
        <taxon>Viridiplantae</taxon>
        <taxon>Streptophyta</taxon>
        <taxon>Embryophyta</taxon>
        <taxon>Tracheophyta</taxon>
        <taxon>Spermatophyta</taxon>
        <taxon>Magnoliopsida</taxon>
        <taxon>Liliopsida</taxon>
        <taxon>Asparagales</taxon>
        <taxon>Asparagaceae</taxon>
        <taxon>Asparagoideae</taxon>
        <taxon>Asparagus</taxon>
    </lineage>
</organism>
<protein>
    <submittedName>
        <fullName evidence="1">Uncharacterized protein</fullName>
    </submittedName>
</protein>
<evidence type="ECO:0000313" key="2">
    <source>
        <dbReference type="Proteomes" id="UP000243459"/>
    </source>
</evidence>
<accession>A0A5P1EN04</accession>
<dbReference type="EMBL" id="CM007386">
    <property type="protein sequence ID" value="ONK67316.1"/>
    <property type="molecule type" value="Genomic_DNA"/>
</dbReference>
<gene>
    <name evidence="1" type="ORF">A4U43_C06F18880</name>
</gene>
<dbReference type="Proteomes" id="UP000243459">
    <property type="component" value="Chromosome 6"/>
</dbReference>
<name>A0A5P1EN04_ASPOF</name>
<evidence type="ECO:0000313" key="1">
    <source>
        <dbReference type="EMBL" id="ONK67316.1"/>
    </source>
</evidence>
<sequence length="137" mass="14918">MMYGVSVTKMFETSIVDGVANVTMIDEAVVLTNHCYGHRHIHRRNFNARGRDSSSSKVAVAMLRPSSEQHLGLGGVTLPTPVSIEETEASSSSKRPQVVADPKITINGFEAYPLPSLAALVPLQLLVDELLERSFIL</sequence>
<proteinExistence type="predicted"/>
<reference evidence="2" key="1">
    <citation type="journal article" date="2017" name="Nat. Commun.">
        <title>The asparagus genome sheds light on the origin and evolution of a young Y chromosome.</title>
        <authorList>
            <person name="Harkess A."/>
            <person name="Zhou J."/>
            <person name="Xu C."/>
            <person name="Bowers J.E."/>
            <person name="Van der Hulst R."/>
            <person name="Ayyampalayam S."/>
            <person name="Mercati F."/>
            <person name="Riccardi P."/>
            <person name="McKain M.R."/>
            <person name="Kakrana A."/>
            <person name="Tang H."/>
            <person name="Ray J."/>
            <person name="Groenendijk J."/>
            <person name="Arikit S."/>
            <person name="Mathioni S.M."/>
            <person name="Nakano M."/>
            <person name="Shan H."/>
            <person name="Telgmann-Rauber A."/>
            <person name="Kanno A."/>
            <person name="Yue Z."/>
            <person name="Chen H."/>
            <person name="Li W."/>
            <person name="Chen Y."/>
            <person name="Xu X."/>
            <person name="Zhang Y."/>
            <person name="Luo S."/>
            <person name="Chen H."/>
            <person name="Gao J."/>
            <person name="Mao Z."/>
            <person name="Pires J.C."/>
            <person name="Luo M."/>
            <person name="Kudrna D."/>
            <person name="Wing R.A."/>
            <person name="Meyers B.C."/>
            <person name="Yi K."/>
            <person name="Kong H."/>
            <person name="Lavrijsen P."/>
            <person name="Sunseri F."/>
            <person name="Falavigna A."/>
            <person name="Ye Y."/>
            <person name="Leebens-Mack J.H."/>
            <person name="Chen G."/>
        </authorList>
    </citation>
    <scope>NUCLEOTIDE SEQUENCE [LARGE SCALE GENOMIC DNA]</scope>
    <source>
        <strain evidence="2">cv. DH0086</strain>
    </source>
</reference>
<dbReference type="AlphaFoldDB" id="A0A5P1EN04"/>
<keyword evidence="2" id="KW-1185">Reference proteome</keyword>